<dbReference type="GO" id="GO:0001228">
    <property type="term" value="F:DNA-binding transcription activator activity, RNA polymerase II-specific"/>
    <property type="evidence" value="ECO:0007669"/>
    <property type="project" value="TreeGrafter"/>
</dbReference>
<keyword evidence="4" id="KW-0804">Transcription</keyword>
<dbReference type="SMART" id="SM00338">
    <property type="entry name" value="BRLZ"/>
    <property type="match status" value="1"/>
</dbReference>
<feature type="compositionally biased region" description="Basic and acidic residues" evidence="6">
    <location>
        <begin position="80"/>
        <end position="89"/>
    </location>
</feature>
<dbReference type="Proteomes" id="UP000054166">
    <property type="component" value="Unassembled WGS sequence"/>
</dbReference>
<dbReference type="SUPFAM" id="SSF57959">
    <property type="entry name" value="Leucine zipper domain"/>
    <property type="match status" value="1"/>
</dbReference>
<accession>A0A0C3F7V4</accession>
<dbReference type="CDD" id="cd14705">
    <property type="entry name" value="bZIP_Zip1"/>
    <property type="match status" value="1"/>
</dbReference>
<dbReference type="FunCoup" id="A0A0C3F7V4">
    <property type="interactions" value="164"/>
</dbReference>
<keyword evidence="5" id="KW-0539">Nucleus</keyword>
<dbReference type="PROSITE" id="PS50217">
    <property type="entry name" value="BZIP"/>
    <property type="match status" value="1"/>
</dbReference>
<evidence type="ECO:0000313" key="8">
    <source>
        <dbReference type="EMBL" id="KIM75971.1"/>
    </source>
</evidence>
<feature type="region of interest" description="Disordered" evidence="6">
    <location>
        <begin position="283"/>
        <end position="309"/>
    </location>
</feature>
<dbReference type="AlphaFoldDB" id="A0A0C3F7V4"/>
<feature type="region of interest" description="Disordered" evidence="6">
    <location>
        <begin position="157"/>
        <end position="244"/>
    </location>
</feature>
<dbReference type="EMBL" id="KN833040">
    <property type="protein sequence ID" value="KIM75971.1"/>
    <property type="molecule type" value="Genomic_DNA"/>
</dbReference>
<dbReference type="GO" id="GO:0000977">
    <property type="term" value="F:RNA polymerase II transcription regulatory region sequence-specific DNA binding"/>
    <property type="evidence" value="ECO:0007669"/>
    <property type="project" value="TreeGrafter"/>
</dbReference>
<gene>
    <name evidence="8" type="ORF">PILCRDRAFT_98825</name>
</gene>
<reference evidence="9" key="2">
    <citation type="submission" date="2015-01" db="EMBL/GenBank/DDBJ databases">
        <title>Evolutionary Origins and Diversification of the Mycorrhizal Mutualists.</title>
        <authorList>
            <consortium name="DOE Joint Genome Institute"/>
            <consortium name="Mycorrhizal Genomics Consortium"/>
            <person name="Kohler A."/>
            <person name="Kuo A."/>
            <person name="Nagy L.G."/>
            <person name="Floudas D."/>
            <person name="Copeland A."/>
            <person name="Barry K.W."/>
            <person name="Cichocki N."/>
            <person name="Veneault-Fourrey C."/>
            <person name="LaButti K."/>
            <person name="Lindquist E.A."/>
            <person name="Lipzen A."/>
            <person name="Lundell T."/>
            <person name="Morin E."/>
            <person name="Murat C."/>
            <person name="Riley R."/>
            <person name="Ohm R."/>
            <person name="Sun H."/>
            <person name="Tunlid A."/>
            <person name="Henrissat B."/>
            <person name="Grigoriev I.V."/>
            <person name="Hibbett D.S."/>
            <person name="Martin F."/>
        </authorList>
    </citation>
    <scope>NUCLEOTIDE SEQUENCE [LARGE SCALE GENOMIC DNA]</scope>
    <source>
        <strain evidence="9">F 1598</strain>
    </source>
</reference>
<dbReference type="PANTHER" id="PTHR13044:SF14">
    <property type="entry name" value="CRYPTOCEPHAL, ISOFORM A"/>
    <property type="match status" value="1"/>
</dbReference>
<dbReference type="Pfam" id="PF07716">
    <property type="entry name" value="bZIP_2"/>
    <property type="match status" value="1"/>
</dbReference>
<dbReference type="InParanoid" id="A0A0C3F7V4"/>
<feature type="compositionally biased region" description="Pro residues" evidence="6">
    <location>
        <begin position="163"/>
        <end position="174"/>
    </location>
</feature>
<sequence length="309" mass="33588">MVSSNLQGLNIVHPVQPHSSVSDSQDLLSAPPYPDLTAQLDLWTNLSFESDEPLIHNDDEKYLNRKRLPSKIDDDEEEDVNPREGAAAHDGHENVVTGTTVNNNGSTNIHVPQATNFDLNQFLAGIGIDPFSVPNSEPPLPSGVPSLAQLLSLHSQQTGSTFAPPPPITIPPPTQQDVSSLPPAKRIRSRKMSVSTVEAPDTPYSPSFSDSDPNTTTPVTPAEDKRRRNTAASARFRMKKKEREAALEKKAKELEVRVNELERECEGLRRENGWLKGLVVGVTGAQPTSAGKKRSRDESEAGSVSVGAR</sequence>
<proteinExistence type="predicted"/>
<protein>
    <recommendedName>
        <fullName evidence="7">BZIP domain-containing protein</fullName>
    </recommendedName>
</protein>
<evidence type="ECO:0000259" key="7">
    <source>
        <dbReference type="PROSITE" id="PS50217"/>
    </source>
</evidence>
<dbReference type="PANTHER" id="PTHR13044">
    <property type="entry name" value="ACTIVATING TRANSCRIPTION FACTOR ATF 4/5"/>
    <property type="match status" value="1"/>
</dbReference>
<dbReference type="PROSITE" id="PS00036">
    <property type="entry name" value="BZIP_BASIC"/>
    <property type="match status" value="1"/>
</dbReference>
<evidence type="ECO:0000313" key="9">
    <source>
        <dbReference type="Proteomes" id="UP000054166"/>
    </source>
</evidence>
<keyword evidence="2" id="KW-0805">Transcription regulation</keyword>
<dbReference type="Gene3D" id="1.20.5.170">
    <property type="match status" value="1"/>
</dbReference>
<dbReference type="STRING" id="765440.A0A0C3F7V4"/>
<dbReference type="GO" id="GO:0005634">
    <property type="term" value="C:nucleus"/>
    <property type="evidence" value="ECO:0007669"/>
    <property type="project" value="UniProtKB-SubCell"/>
</dbReference>
<dbReference type="InterPro" id="IPR004827">
    <property type="entry name" value="bZIP"/>
</dbReference>
<evidence type="ECO:0000256" key="3">
    <source>
        <dbReference type="ARBA" id="ARBA00023125"/>
    </source>
</evidence>
<evidence type="ECO:0000256" key="4">
    <source>
        <dbReference type="ARBA" id="ARBA00023163"/>
    </source>
</evidence>
<feature type="compositionally biased region" description="Polar residues" evidence="6">
    <location>
        <begin position="204"/>
        <end position="219"/>
    </location>
</feature>
<feature type="region of interest" description="Disordered" evidence="6">
    <location>
        <begin position="66"/>
        <end position="89"/>
    </location>
</feature>
<dbReference type="HOGENOM" id="CLU_070132_0_0_1"/>
<feature type="domain" description="BZIP" evidence="7">
    <location>
        <begin position="223"/>
        <end position="282"/>
    </location>
</feature>
<name>A0A0C3F7V4_PILCF</name>
<keyword evidence="9" id="KW-1185">Reference proteome</keyword>
<evidence type="ECO:0000256" key="5">
    <source>
        <dbReference type="ARBA" id="ARBA00023242"/>
    </source>
</evidence>
<reference evidence="8 9" key="1">
    <citation type="submission" date="2014-04" db="EMBL/GenBank/DDBJ databases">
        <authorList>
            <consortium name="DOE Joint Genome Institute"/>
            <person name="Kuo A."/>
            <person name="Tarkka M."/>
            <person name="Buscot F."/>
            <person name="Kohler A."/>
            <person name="Nagy L.G."/>
            <person name="Floudas D."/>
            <person name="Copeland A."/>
            <person name="Barry K.W."/>
            <person name="Cichocki N."/>
            <person name="Veneault-Fourrey C."/>
            <person name="LaButti K."/>
            <person name="Lindquist E.A."/>
            <person name="Lipzen A."/>
            <person name="Lundell T."/>
            <person name="Morin E."/>
            <person name="Murat C."/>
            <person name="Sun H."/>
            <person name="Tunlid A."/>
            <person name="Henrissat B."/>
            <person name="Grigoriev I.V."/>
            <person name="Hibbett D.S."/>
            <person name="Martin F."/>
            <person name="Nordberg H.P."/>
            <person name="Cantor M.N."/>
            <person name="Hua S.X."/>
        </authorList>
    </citation>
    <scope>NUCLEOTIDE SEQUENCE [LARGE SCALE GENOMIC DNA]</scope>
    <source>
        <strain evidence="8 9">F 1598</strain>
    </source>
</reference>
<comment type="subcellular location">
    <subcellularLocation>
        <location evidence="1">Nucleus</location>
    </subcellularLocation>
</comment>
<dbReference type="InterPro" id="IPR046347">
    <property type="entry name" value="bZIP_sf"/>
</dbReference>
<organism evidence="8 9">
    <name type="scientific">Piloderma croceum (strain F 1598)</name>
    <dbReference type="NCBI Taxonomy" id="765440"/>
    <lineage>
        <taxon>Eukaryota</taxon>
        <taxon>Fungi</taxon>
        <taxon>Dikarya</taxon>
        <taxon>Basidiomycota</taxon>
        <taxon>Agaricomycotina</taxon>
        <taxon>Agaricomycetes</taxon>
        <taxon>Agaricomycetidae</taxon>
        <taxon>Atheliales</taxon>
        <taxon>Atheliaceae</taxon>
        <taxon>Piloderma</taxon>
    </lineage>
</organism>
<evidence type="ECO:0000256" key="1">
    <source>
        <dbReference type="ARBA" id="ARBA00004123"/>
    </source>
</evidence>
<keyword evidence="3" id="KW-0238">DNA-binding</keyword>
<dbReference type="OrthoDB" id="1939598at2759"/>
<evidence type="ECO:0000256" key="6">
    <source>
        <dbReference type="SAM" id="MobiDB-lite"/>
    </source>
</evidence>
<evidence type="ECO:0000256" key="2">
    <source>
        <dbReference type="ARBA" id="ARBA00023015"/>
    </source>
</evidence>